<dbReference type="PROSITE" id="PS51161">
    <property type="entry name" value="ATP_CONE"/>
    <property type="match status" value="1"/>
</dbReference>
<protein>
    <recommendedName>
        <fullName evidence="2 9">Ribonucleoside-diphosphate reductase</fullName>
        <ecNumber evidence="2 9">1.17.4.1</ecNumber>
    </recommendedName>
</protein>
<dbReference type="GO" id="GO:0005524">
    <property type="term" value="F:ATP binding"/>
    <property type="evidence" value="ECO:0007669"/>
    <property type="project" value="UniProtKB-UniRule"/>
</dbReference>
<dbReference type="KEGG" id="vg:55617124"/>
<dbReference type="InterPro" id="IPR005144">
    <property type="entry name" value="ATP-cone_dom"/>
</dbReference>
<evidence type="ECO:0000256" key="3">
    <source>
        <dbReference type="ARBA" id="ARBA00022533"/>
    </source>
</evidence>
<dbReference type="PANTHER" id="PTHR11573:SF6">
    <property type="entry name" value="RIBONUCLEOSIDE-DIPHOSPHATE REDUCTASE LARGE SUBUNIT"/>
    <property type="match status" value="1"/>
</dbReference>
<evidence type="ECO:0000256" key="2">
    <source>
        <dbReference type="ARBA" id="ARBA00012274"/>
    </source>
</evidence>
<keyword evidence="5 8" id="KW-0067">ATP-binding</keyword>
<dbReference type="UniPathway" id="UPA00326"/>
<accession>A0A5B9N5A6</accession>
<dbReference type="PANTHER" id="PTHR11573">
    <property type="entry name" value="RIBONUCLEOSIDE-DIPHOSPHATE REDUCTASE LARGE CHAIN"/>
    <property type="match status" value="1"/>
</dbReference>
<feature type="domain" description="ATP-cone" evidence="10">
    <location>
        <begin position="7"/>
        <end position="92"/>
    </location>
</feature>
<dbReference type="Pfam" id="PF03477">
    <property type="entry name" value="ATP-cone"/>
    <property type="match status" value="1"/>
</dbReference>
<evidence type="ECO:0000256" key="7">
    <source>
        <dbReference type="ARBA" id="ARBA00023116"/>
    </source>
</evidence>
<dbReference type="Pfam" id="PF02867">
    <property type="entry name" value="Ribonuc_red_lgC"/>
    <property type="match status" value="1"/>
</dbReference>
<evidence type="ECO:0000313" key="12">
    <source>
        <dbReference type="Proteomes" id="UP000323739"/>
    </source>
</evidence>
<dbReference type="GeneID" id="55617124"/>
<comment type="function">
    <text evidence="9">Provides the precursors necessary for DNA synthesis. Catalyzes the biosynthesis of deoxyribonucleotides from the corresponding ribonucleotides.</text>
</comment>
<keyword evidence="3" id="KW-0021">Allosteric enzyme</keyword>
<dbReference type="InterPro" id="IPR013509">
    <property type="entry name" value="RNR_lsu_N"/>
</dbReference>
<gene>
    <name evidence="11" type="primary">4L372D_205</name>
</gene>
<evidence type="ECO:0000256" key="4">
    <source>
        <dbReference type="ARBA" id="ARBA00022741"/>
    </source>
</evidence>
<dbReference type="InterPro" id="IPR008926">
    <property type="entry name" value="RNR_R1-su_N"/>
</dbReference>
<dbReference type="GO" id="GO:0004748">
    <property type="term" value="F:ribonucleoside-diphosphate reductase activity, thioredoxin disulfide as acceptor"/>
    <property type="evidence" value="ECO:0007669"/>
    <property type="project" value="UniProtKB-EC"/>
</dbReference>
<reference evidence="11 12" key="1">
    <citation type="submission" date="2019-04" db="EMBL/GenBank/DDBJ databases">
        <title>Nine Novel Phages from a Plateau Lake in Southwest China Provide Insights into Aeromonas Phage Diversity.</title>
        <authorList>
            <person name="Xiao W."/>
            <person name="Bai M."/>
            <person name="Wang Y."/>
            <person name="Cui X."/>
        </authorList>
    </citation>
    <scope>NUCLEOTIDE SEQUENCE [LARGE SCALE GENOMIC DNA]</scope>
</reference>
<organism evidence="11 12">
    <name type="scientific">Aeromonas phage 4L372D</name>
    <dbReference type="NCBI Taxonomy" id="2588518"/>
    <lineage>
        <taxon>Viruses</taxon>
        <taxon>Duplodnaviria</taxon>
        <taxon>Heunggongvirae</taxon>
        <taxon>Uroviricota</taxon>
        <taxon>Caudoviricetes</taxon>
        <taxon>Plateaulakevirus</taxon>
        <taxon>Plateaulakevirus pv4L372D</taxon>
    </lineage>
</organism>
<dbReference type="PRINTS" id="PR01183">
    <property type="entry name" value="RIBORDTASEM1"/>
</dbReference>
<dbReference type="InterPro" id="IPR039718">
    <property type="entry name" value="Rrm1"/>
</dbReference>
<evidence type="ECO:0000256" key="5">
    <source>
        <dbReference type="ARBA" id="ARBA00022840"/>
    </source>
</evidence>
<dbReference type="EC" id="1.17.4.1" evidence="2 9"/>
<dbReference type="RefSeq" id="YP_009846753.1">
    <property type="nucleotide sequence ID" value="NC_048771.1"/>
</dbReference>
<dbReference type="NCBIfam" id="TIGR02506">
    <property type="entry name" value="NrdE_NrdA"/>
    <property type="match status" value="1"/>
</dbReference>
<name>A0A5B9N5A6_9CAUD</name>
<keyword evidence="12" id="KW-1185">Reference proteome</keyword>
<dbReference type="GO" id="GO:0009263">
    <property type="term" value="P:deoxyribonucleotide biosynthetic process"/>
    <property type="evidence" value="ECO:0007669"/>
    <property type="project" value="UniProtKB-KW"/>
</dbReference>
<comment type="similarity">
    <text evidence="1 9">Belongs to the ribonucleoside diphosphate reductase large chain family.</text>
</comment>
<evidence type="ECO:0000256" key="6">
    <source>
        <dbReference type="ARBA" id="ARBA00023002"/>
    </source>
</evidence>
<dbReference type="Pfam" id="PF00317">
    <property type="entry name" value="Ribonuc_red_lgN"/>
    <property type="match status" value="1"/>
</dbReference>
<dbReference type="EMBL" id="MK813939">
    <property type="protein sequence ID" value="QEG08669.1"/>
    <property type="molecule type" value="Genomic_DNA"/>
</dbReference>
<dbReference type="InterPro" id="IPR000788">
    <property type="entry name" value="RNR_lg_C"/>
</dbReference>
<comment type="catalytic activity">
    <reaction evidence="9">
        <text>a 2'-deoxyribonucleoside 5'-diphosphate + [thioredoxin]-disulfide + H2O = a ribonucleoside 5'-diphosphate + [thioredoxin]-dithiol</text>
        <dbReference type="Rhea" id="RHEA:23252"/>
        <dbReference type="Rhea" id="RHEA-COMP:10698"/>
        <dbReference type="Rhea" id="RHEA-COMP:10700"/>
        <dbReference type="ChEBI" id="CHEBI:15377"/>
        <dbReference type="ChEBI" id="CHEBI:29950"/>
        <dbReference type="ChEBI" id="CHEBI:50058"/>
        <dbReference type="ChEBI" id="CHEBI:57930"/>
        <dbReference type="ChEBI" id="CHEBI:73316"/>
        <dbReference type="EC" id="1.17.4.1"/>
    </reaction>
</comment>
<evidence type="ECO:0000256" key="9">
    <source>
        <dbReference type="RuleBase" id="RU003410"/>
    </source>
</evidence>
<evidence type="ECO:0000256" key="8">
    <source>
        <dbReference type="PROSITE-ProRule" id="PRU00492"/>
    </source>
</evidence>
<keyword evidence="6 9" id="KW-0560">Oxidoreductase</keyword>
<evidence type="ECO:0000313" key="11">
    <source>
        <dbReference type="EMBL" id="QEG08669.1"/>
    </source>
</evidence>
<dbReference type="SUPFAM" id="SSF48168">
    <property type="entry name" value="R1 subunit of ribonucleotide reductase, N-terminal domain"/>
    <property type="match status" value="1"/>
</dbReference>
<keyword evidence="4 8" id="KW-0547">Nucleotide-binding</keyword>
<evidence type="ECO:0000259" key="10">
    <source>
        <dbReference type="PROSITE" id="PS51161"/>
    </source>
</evidence>
<keyword evidence="7 9" id="KW-0215">Deoxyribonucleotide synthesis</keyword>
<proteinExistence type="inferred from homology"/>
<dbReference type="InterPro" id="IPR013346">
    <property type="entry name" value="NrdE_NrdA_C"/>
</dbReference>
<dbReference type="SUPFAM" id="SSF51998">
    <property type="entry name" value="PFL-like glycyl radical enzymes"/>
    <property type="match status" value="1"/>
</dbReference>
<evidence type="ECO:0000256" key="1">
    <source>
        <dbReference type="ARBA" id="ARBA00010406"/>
    </source>
</evidence>
<sequence length="757" mass="86525">MEEELIKSVIKRNGEVVEFDPNKLNKWAEWASESKVSWSEIVMSATKKLSDMCSTKDIHKALIDTCLEKATYQHADVAARLLVGDIYKEVFGDFVEPPSLFEFYTKMVESEKWIDMEYVEEELDEIDSFVIHNKDFGYQYSSLRQMCDKYMLKNKHTGQLFESPQFMYVGIALAAMQNQPQERRVEDVIKLYTYLSDLKINVPTPTLSGMRTKFKGYASCCLFTTQDTAESIEVGSHVAYMMTCASAGIGGYMHTRSVKDPVRGGDIVHYGKLPYLRYYESAVKSTKQAVRGGSATMHINILDPEIEDLIRLKHPTTPTQKQIRGLDYSNSMNKLFIQKVAKNEQWMLISPYYAQDLYDKFYSSDYEGFVELYDKYDKSDIKEKKYINARELAIDIQKNWRESGRTYKTFIDEINRHTPFKEPIYSSNLCQEITLPTKGFNSIVDLYGTDGDAGEVALCFIGAIVAGRVTPEEYEDVAYYTTLLIDNTIDLMEYPFPQMEVTAKARRSIGVGIVNLANYLASQNAGYTNKKGKRLIHELAEMHSYYMHKASLRLAKEKGNAEWIDKTKYPEGWLPIDTYNKNVDDVVDSSLVFDWEQLRQEIIEQGGLRNSVLEAHMPGESSSLASNTTNGLYPIRSELIIKSSDINQIPVFVPDYDNLITRYSYEKCWDVPFKDMVDMYAIVQKFCGQSISADFYFDTSKYEGGKIGVREDLGNLIYMCKMGLKTHYYSNTKSKSDEEIEQITSQDSGCASGGCSL</sequence>
<dbReference type="Gene3D" id="3.20.70.20">
    <property type="match status" value="1"/>
</dbReference>
<dbReference type="Proteomes" id="UP000323739">
    <property type="component" value="Segment"/>
</dbReference>